<keyword evidence="6" id="KW-0347">Helicase</keyword>
<evidence type="ECO:0000313" key="19">
    <source>
        <dbReference type="Proteomes" id="UP000317371"/>
    </source>
</evidence>
<dbReference type="CDD" id="cd17991">
    <property type="entry name" value="DEXHc_TRCF"/>
    <property type="match status" value="1"/>
</dbReference>
<dbReference type="InterPro" id="IPR037235">
    <property type="entry name" value="TRCF-like_C_D7"/>
</dbReference>
<evidence type="ECO:0000256" key="11">
    <source>
        <dbReference type="ARBA" id="ARBA00061399"/>
    </source>
</evidence>
<proteinExistence type="inferred from homology"/>
<dbReference type="HAMAP" id="MF_00969">
    <property type="entry name" value="TRCF"/>
    <property type="match status" value="1"/>
</dbReference>
<comment type="caution">
    <text evidence="18">The sequence shown here is derived from an EMBL/GenBank/DDBJ whole genome shotgun (WGS) entry which is preliminary data.</text>
</comment>
<dbReference type="InterPro" id="IPR036101">
    <property type="entry name" value="CarD-like/TRCF_RID_sf"/>
</dbReference>
<evidence type="ECO:0000256" key="14">
    <source>
        <dbReference type="SAM" id="Coils"/>
    </source>
</evidence>
<evidence type="ECO:0000256" key="1">
    <source>
        <dbReference type="ARBA" id="ARBA00004496"/>
    </source>
</evidence>
<evidence type="ECO:0000256" key="15">
    <source>
        <dbReference type="SAM" id="MobiDB-lite"/>
    </source>
</evidence>
<dbReference type="PROSITE" id="PS51194">
    <property type="entry name" value="HELICASE_CTER"/>
    <property type="match status" value="1"/>
</dbReference>
<dbReference type="EMBL" id="VIGC01000004">
    <property type="protein sequence ID" value="TQE97174.1"/>
    <property type="molecule type" value="Genomic_DNA"/>
</dbReference>
<dbReference type="InterPro" id="IPR003711">
    <property type="entry name" value="CarD-like/TRCF_RID"/>
</dbReference>
<evidence type="ECO:0000256" key="5">
    <source>
        <dbReference type="ARBA" id="ARBA00022801"/>
    </source>
</evidence>
<dbReference type="InParanoid" id="A0A540VK97"/>
<dbReference type="GO" id="GO:0006355">
    <property type="term" value="P:regulation of DNA-templated transcription"/>
    <property type="evidence" value="ECO:0007669"/>
    <property type="project" value="UniProtKB-UniRule"/>
</dbReference>
<dbReference type="GO" id="GO:0000716">
    <property type="term" value="P:transcription-coupled nucleotide-excision repair, DNA damage recognition"/>
    <property type="evidence" value="ECO:0007669"/>
    <property type="project" value="UniProtKB-UniRule"/>
</dbReference>
<dbReference type="InterPro" id="IPR011545">
    <property type="entry name" value="DEAD/DEAH_box_helicase_dom"/>
</dbReference>
<protein>
    <recommendedName>
        <fullName evidence="12 13">Transcription-repair-coupling factor</fullName>
        <shortName evidence="13">TRCF</shortName>
        <ecNumber evidence="13">3.6.4.-</ecNumber>
    </recommendedName>
</protein>
<dbReference type="PROSITE" id="PS51192">
    <property type="entry name" value="HELICASE_ATP_BIND_1"/>
    <property type="match status" value="1"/>
</dbReference>
<dbReference type="SUPFAM" id="SSF52540">
    <property type="entry name" value="P-loop containing nucleoside triphosphate hydrolases"/>
    <property type="match status" value="3"/>
</dbReference>
<dbReference type="Pfam" id="PF02559">
    <property type="entry name" value="CarD_TRCF_RID"/>
    <property type="match status" value="1"/>
</dbReference>
<dbReference type="InterPro" id="IPR014001">
    <property type="entry name" value="Helicase_ATP-bd"/>
</dbReference>
<dbReference type="PANTHER" id="PTHR47964">
    <property type="entry name" value="ATP-DEPENDENT DNA HELICASE HOMOLOG RECG, CHLOROPLASTIC"/>
    <property type="match status" value="1"/>
</dbReference>
<keyword evidence="14" id="KW-0175">Coiled coil</keyword>
<dbReference type="SUPFAM" id="SSF141259">
    <property type="entry name" value="CarD-like"/>
    <property type="match status" value="1"/>
</dbReference>
<sequence>MKLTGLLTLLGQMPAFRQLLEEGDTQPQALLQAARPFVVAGLAVHRPRAVVFLTARGEMAQQLLVQLESWLPPVEEGGPSLHLFAEPDALPYERIAWSSATRQQRLTALAALQSRAAGPRPIVVASARALMQKTLPARELRLALRQVKVGSVVRLDQMTQNWVQTGYNPAEVVEEPGVFARRGGIVDIWPPNLSHPVRIDLFGDEVESLRIFDPATQRTIRQVESIEIGPGSEALSKYGPAALARLGVQEGSLGTRLQSKENLNVDPAGSPLTDPHLLLAVREEIRLEVEHLAQGHAFHGIEWYLPYLYDRPASLLDYLPADSLLVVDDAADLFATLHELEGQAAALREELLRTGELPQGFASSFFTGEELREQLLARQHLLLGYGDLHGRSTSANTPLARSFAPGPRYGGKTRQIVADVAQWRQAGHATVLATRQAARLQELLQAADLPVHVQHELRHPPAPRSLALLQGIGPEGFVMRGVPTPDGKGSFELHFLTDTELFGWSKPQARRRSKPQSKVAPEIFFADVKPGDPVVHLEHGIGIYDGLVKLELDGVQREYLQVSYARGDKLYVPVHQADRLSRYVGTGEKVPPISRLGTADWQMVKERTRRAVADIADDLLKLYAERELTPGYAFSPDGPWQEELAASFPYEETDDQLEAIEAVRRDMEAPRPMDRLICGDVGYGKTEVAVRAAFKAITDGKQVAMLVPTTVLAQQHYRTLSRRLARFPVNVEMLSRFRTPAQQERIIRGLREGTVDLVVGTHRLLSDDLEFKDLGLLIVDEEQRFGVVQKEKLKQLRTKIDVLTLSATPIPRTLHMSLSGIRDMSTINTPPKERLPIHTVLAEYDDILVRQAIRRELDRNGQVYVVNDRVRGIQQLADRIRRLVPDAVVEVGHGQMAERQLEEVMIRFAEGEIDVLVATTIIENGLDIPNANTIIINRADHFGLAQLYQLRGRVGRGAQRGHCYLLYEKHKPLSYDARRRLSAIIESSDELGAGFRIAMRDLEIRGAGDLLGARQHGHISSVGFDLYTRLLAQAINEAKRRKALFDQAEQAQQAATETDGHAPGAPTAHPPLLDLEAPFDLEDPLSPPVTLDLPIEAQIPVYYIEDEALRLQMYRRIAGLTHLESIDEMRQEMIDRFGTDPNTGSVPEEVENLFFQIRVKILALRAGVQNIGRELDQLVIRSDALENMNRQALQHRLRQGLRQMEGEVPPDEMARVARRAIYLPVDEAGYWRAALVRVLEIMAYG</sequence>
<dbReference type="Gene3D" id="3.40.50.300">
    <property type="entry name" value="P-loop containing nucleotide triphosphate hydrolases"/>
    <property type="match status" value="2"/>
</dbReference>
<evidence type="ECO:0000256" key="2">
    <source>
        <dbReference type="ARBA" id="ARBA00022490"/>
    </source>
</evidence>
<dbReference type="GO" id="GO:0005524">
    <property type="term" value="F:ATP binding"/>
    <property type="evidence" value="ECO:0007669"/>
    <property type="project" value="UniProtKB-UniRule"/>
</dbReference>
<dbReference type="SUPFAM" id="SSF143517">
    <property type="entry name" value="TRCF domain-like"/>
    <property type="match status" value="1"/>
</dbReference>
<dbReference type="PANTHER" id="PTHR47964:SF1">
    <property type="entry name" value="ATP-DEPENDENT DNA HELICASE HOMOLOG RECG, CHLOROPLASTIC"/>
    <property type="match status" value="1"/>
</dbReference>
<evidence type="ECO:0000259" key="16">
    <source>
        <dbReference type="PROSITE" id="PS51192"/>
    </source>
</evidence>
<keyword evidence="7 13" id="KW-0067">ATP-binding</keyword>
<dbReference type="SMART" id="SM00490">
    <property type="entry name" value="HELICc"/>
    <property type="match status" value="1"/>
</dbReference>
<dbReference type="InterPro" id="IPR041471">
    <property type="entry name" value="UvrB_inter"/>
</dbReference>
<dbReference type="Pfam" id="PF03461">
    <property type="entry name" value="TRCF"/>
    <property type="match status" value="1"/>
</dbReference>
<comment type="subcellular location">
    <subcellularLocation>
        <location evidence="1 13">Cytoplasm</location>
    </subcellularLocation>
</comment>
<dbReference type="Pfam" id="PF17757">
    <property type="entry name" value="UvrB_inter"/>
    <property type="match status" value="1"/>
</dbReference>
<dbReference type="GO" id="GO:0003684">
    <property type="term" value="F:damaged DNA binding"/>
    <property type="evidence" value="ECO:0007669"/>
    <property type="project" value="InterPro"/>
</dbReference>
<organism evidence="18 19">
    <name type="scientific">Litorilinea aerophila</name>
    <dbReference type="NCBI Taxonomy" id="1204385"/>
    <lineage>
        <taxon>Bacteria</taxon>
        <taxon>Bacillati</taxon>
        <taxon>Chloroflexota</taxon>
        <taxon>Caldilineae</taxon>
        <taxon>Caldilineales</taxon>
        <taxon>Caldilineaceae</taxon>
        <taxon>Litorilinea</taxon>
    </lineage>
</organism>
<keyword evidence="8 13" id="KW-0238">DNA-binding</keyword>
<evidence type="ECO:0000256" key="7">
    <source>
        <dbReference type="ARBA" id="ARBA00022840"/>
    </source>
</evidence>
<evidence type="ECO:0000256" key="10">
    <source>
        <dbReference type="ARBA" id="ARBA00061104"/>
    </source>
</evidence>
<evidence type="ECO:0000256" key="12">
    <source>
        <dbReference type="ARBA" id="ARBA00070128"/>
    </source>
</evidence>
<keyword evidence="9 13" id="KW-0234">DNA repair</keyword>
<evidence type="ECO:0000256" key="13">
    <source>
        <dbReference type="HAMAP-Rule" id="MF_00969"/>
    </source>
</evidence>
<feature type="domain" description="Helicase C-terminal" evidence="17">
    <location>
        <begin position="848"/>
        <end position="1003"/>
    </location>
</feature>
<evidence type="ECO:0000256" key="8">
    <source>
        <dbReference type="ARBA" id="ARBA00023125"/>
    </source>
</evidence>
<dbReference type="Pfam" id="PF00270">
    <property type="entry name" value="DEAD"/>
    <property type="match status" value="1"/>
</dbReference>
<dbReference type="AlphaFoldDB" id="A0A540VK97"/>
<dbReference type="InterPro" id="IPR047112">
    <property type="entry name" value="RecG/Mfd"/>
</dbReference>
<comment type="function">
    <text evidence="13">Couples transcription and DNA repair by recognizing RNA polymerase (RNAP) stalled at DNA lesions. Mediates ATP-dependent release of RNAP and its truncated transcript from the DNA, and recruitment of nucleotide excision repair machinery to the damaged site.</text>
</comment>
<dbReference type="FunFam" id="3.40.50.300:FF:000546">
    <property type="entry name" value="Transcription-repair-coupling factor"/>
    <property type="match status" value="1"/>
</dbReference>
<evidence type="ECO:0000259" key="17">
    <source>
        <dbReference type="PROSITE" id="PS51194"/>
    </source>
</evidence>
<dbReference type="SMART" id="SM00982">
    <property type="entry name" value="TRCF"/>
    <property type="match status" value="1"/>
</dbReference>
<dbReference type="Gene3D" id="2.40.10.170">
    <property type="match status" value="1"/>
</dbReference>
<dbReference type="Pfam" id="PF00271">
    <property type="entry name" value="Helicase_C"/>
    <property type="match status" value="1"/>
</dbReference>
<feature type="coiled-coil region" evidence="14">
    <location>
        <begin position="330"/>
        <end position="357"/>
    </location>
</feature>
<reference evidence="18 19" key="1">
    <citation type="submission" date="2019-06" db="EMBL/GenBank/DDBJ databases">
        <title>Genome sequence of Litorilinea aerophila BAA-2444.</title>
        <authorList>
            <person name="Maclea K.S."/>
            <person name="Maurais E.G."/>
            <person name="Iannazzi L.C."/>
        </authorList>
    </citation>
    <scope>NUCLEOTIDE SEQUENCE [LARGE SCALE GENOMIC DNA]</scope>
    <source>
        <strain evidence="18 19">ATCC BAA-2444</strain>
    </source>
</reference>
<evidence type="ECO:0000256" key="4">
    <source>
        <dbReference type="ARBA" id="ARBA00022763"/>
    </source>
</evidence>
<dbReference type="InterPro" id="IPR005118">
    <property type="entry name" value="TRCF_C"/>
</dbReference>
<dbReference type="Gene3D" id="3.90.1150.50">
    <property type="entry name" value="Transcription-repair-coupling factor, D7 domain"/>
    <property type="match status" value="1"/>
</dbReference>
<feature type="region of interest" description="Disordered" evidence="15">
    <location>
        <begin position="1046"/>
        <end position="1073"/>
    </location>
</feature>
<dbReference type="Proteomes" id="UP000317371">
    <property type="component" value="Unassembled WGS sequence"/>
</dbReference>
<keyword evidence="3 13" id="KW-0547">Nucleotide-binding</keyword>
<dbReference type="EC" id="3.6.4.-" evidence="13"/>
<gene>
    <name evidence="13 18" type="primary">mfd</name>
    <name evidence="18" type="ORF">FKZ61_03895</name>
</gene>
<dbReference type="SMART" id="SM00487">
    <property type="entry name" value="DEXDc"/>
    <property type="match status" value="1"/>
</dbReference>
<dbReference type="Gene3D" id="3.30.2060.10">
    <property type="entry name" value="Penicillin-binding protein 1b domain"/>
    <property type="match status" value="1"/>
</dbReference>
<evidence type="ECO:0000313" key="18">
    <source>
        <dbReference type="EMBL" id="TQE97174.1"/>
    </source>
</evidence>
<comment type="similarity">
    <text evidence="11 13">In the C-terminal section; belongs to the helicase family. RecG subfamily.</text>
</comment>
<dbReference type="FunCoup" id="A0A540VK97">
    <property type="interactions" value="448"/>
</dbReference>
<accession>A0A540VK97</accession>
<keyword evidence="19" id="KW-1185">Reference proteome</keyword>
<keyword evidence="5 13" id="KW-0378">Hydrolase</keyword>
<evidence type="ECO:0000256" key="6">
    <source>
        <dbReference type="ARBA" id="ARBA00022806"/>
    </source>
</evidence>
<dbReference type="InterPro" id="IPR004576">
    <property type="entry name" value="Mfd"/>
</dbReference>
<feature type="compositionally biased region" description="Low complexity" evidence="15">
    <location>
        <begin position="1047"/>
        <end position="1071"/>
    </location>
</feature>
<keyword evidence="4 13" id="KW-0227">DNA damage</keyword>
<dbReference type="GO" id="GO:0016787">
    <property type="term" value="F:hydrolase activity"/>
    <property type="evidence" value="ECO:0007669"/>
    <property type="project" value="UniProtKB-KW"/>
</dbReference>
<dbReference type="SMART" id="SM01058">
    <property type="entry name" value="CarD_TRCF"/>
    <property type="match status" value="1"/>
</dbReference>
<dbReference type="Gene3D" id="3.40.50.11180">
    <property type="match status" value="1"/>
</dbReference>
<keyword evidence="2 13" id="KW-0963">Cytoplasm</keyword>
<dbReference type="GO" id="GO:0003678">
    <property type="term" value="F:DNA helicase activity"/>
    <property type="evidence" value="ECO:0007669"/>
    <property type="project" value="TreeGrafter"/>
</dbReference>
<dbReference type="OrthoDB" id="9804325at2"/>
<dbReference type="NCBIfam" id="TIGR00580">
    <property type="entry name" value="mfd"/>
    <property type="match status" value="1"/>
</dbReference>
<comment type="similarity">
    <text evidence="10 13">In the N-terminal section; belongs to the UvrB family.</text>
</comment>
<feature type="domain" description="Helicase ATP-binding" evidence="16">
    <location>
        <begin position="666"/>
        <end position="827"/>
    </location>
</feature>
<dbReference type="InterPro" id="IPR001650">
    <property type="entry name" value="Helicase_C-like"/>
</dbReference>
<dbReference type="InterPro" id="IPR027417">
    <property type="entry name" value="P-loop_NTPase"/>
</dbReference>
<dbReference type="GO" id="GO:0005737">
    <property type="term" value="C:cytoplasm"/>
    <property type="evidence" value="ECO:0007669"/>
    <property type="project" value="UniProtKB-SubCell"/>
</dbReference>
<evidence type="ECO:0000256" key="9">
    <source>
        <dbReference type="ARBA" id="ARBA00023204"/>
    </source>
</evidence>
<name>A0A540VK97_9CHLR</name>
<evidence type="ECO:0000256" key="3">
    <source>
        <dbReference type="ARBA" id="ARBA00022741"/>
    </source>
</evidence>